<dbReference type="Proteomes" id="UP001499967">
    <property type="component" value="Unassembled WGS sequence"/>
</dbReference>
<keyword evidence="3 6" id="KW-0489">Methyltransferase</keyword>
<comment type="caution">
    <text evidence="7">The sequence shown here is derived from an EMBL/GenBank/DDBJ whole genome shotgun (WGS) entry which is preliminary data.</text>
</comment>
<dbReference type="GO" id="GO:0032259">
    <property type="term" value="P:methylation"/>
    <property type="evidence" value="ECO:0007669"/>
    <property type="project" value="UniProtKB-KW"/>
</dbReference>
<gene>
    <name evidence="7" type="ORF">GCM10009559_67850</name>
</gene>
<dbReference type="InterPro" id="IPR029063">
    <property type="entry name" value="SAM-dependent_MTases_sf"/>
</dbReference>
<evidence type="ECO:0000256" key="5">
    <source>
        <dbReference type="ARBA" id="ARBA00022691"/>
    </source>
</evidence>
<comment type="similarity">
    <text evidence="2 6">Belongs to the UPF0677 family.</text>
</comment>
<keyword evidence="5 6" id="KW-0949">S-adenosyl-L-methionine</keyword>
<dbReference type="PANTHER" id="PTHR43619">
    <property type="entry name" value="S-ADENOSYL-L-METHIONINE-DEPENDENT METHYLTRANSFERASE YKTD-RELATED"/>
    <property type="match status" value="1"/>
</dbReference>
<evidence type="ECO:0000313" key="8">
    <source>
        <dbReference type="Proteomes" id="UP001499967"/>
    </source>
</evidence>
<dbReference type="SUPFAM" id="SSF53335">
    <property type="entry name" value="S-adenosyl-L-methionine-dependent methyltransferases"/>
    <property type="match status" value="1"/>
</dbReference>
<dbReference type="Pfam" id="PF04072">
    <property type="entry name" value="LCM"/>
    <property type="match status" value="1"/>
</dbReference>
<name>A0ABP3YS08_9PSEU</name>
<accession>A0ABP3YS08</accession>
<evidence type="ECO:0000256" key="3">
    <source>
        <dbReference type="ARBA" id="ARBA00022603"/>
    </source>
</evidence>
<keyword evidence="4" id="KW-0808">Transferase</keyword>
<dbReference type="InterPro" id="IPR007213">
    <property type="entry name" value="Ppm1/Ppm2/Tcmp"/>
</dbReference>
<dbReference type="PANTHER" id="PTHR43619:SF2">
    <property type="entry name" value="S-ADENOSYL-L-METHIONINE-DEPENDENT METHYLTRANSFERASES SUPERFAMILY PROTEIN"/>
    <property type="match status" value="1"/>
</dbReference>
<dbReference type="EC" id="2.1.1.-" evidence="6"/>
<reference evidence="8" key="1">
    <citation type="journal article" date="2019" name="Int. J. Syst. Evol. Microbiol.">
        <title>The Global Catalogue of Microorganisms (GCM) 10K type strain sequencing project: providing services to taxonomists for standard genome sequencing and annotation.</title>
        <authorList>
            <consortium name="The Broad Institute Genomics Platform"/>
            <consortium name="The Broad Institute Genome Sequencing Center for Infectious Disease"/>
            <person name="Wu L."/>
            <person name="Ma J."/>
        </authorList>
    </citation>
    <scope>NUCLEOTIDE SEQUENCE [LARGE SCALE GENOMIC DNA]</scope>
    <source>
        <strain evidence="8">JCM 11117</strain>
    </source>
</reference>
<dbReference type="InterPro" id="IPR011610">
    <property type="entry name" value="SAM_mthyl_Trfase_ML2640-like"/>
</dbReference>
<evidence type="ECO:0000256" key="1">
    <source>
        <dbReference type="ARBA" id="ARBA00003907"/>
    </source>
</evidence>
<comment type="function">
    <text evidence="1 6">Exhibits S-adenosyl-L-methionine-dependent methyltransferase activity.</text>
</comment>
<dbReference type="GO" id="GO:0008168">
    <property type="term" value="F:methyltransferase activity"/>
    <property type="evidence" value="ECO:0007669"/>
    <property type="project" value="UniProtKB-KW"/>
</dbReference>
<dbReference type="EMBL" id="BAAAHP010000231">
    <property type="protein sequence ID" value="GAA0901324.1"/>
    <property type="molecule type" value="Genomic_DNA"/>
</dbReference>
<evidence type="ECO:0000256" key="2">
    <source>
        <dbReference type="ARBA" id="ARBA00008138"/>
    </source>
</evidence>
<sequence length="281" mass="30244">MRTGVGATAVVAAAGRAVETHRQDGLLDDPYAEALVLAAGPPGNVPTRPGGDGEHGNWRALSDLVGIRGKFFDDAARRAAGFGVRQVVLLASGLDTRAHRLDWPAGTVLFEIDQPAVLEFKNQVLRVAGAQARCDRRPVPADLREGWPDALRDAGFDPGRATLWIAEGLLYYLTPDGQRGLLESVHALSAPGSRWAIEDDPHFLERMDDPEARASSEALGLDLRSLLGAGARPDPGEWLRTHGWIVESRTLRTAASEYGRTLTPVGERVNGPFVLVNARKA</sequence>
<dbReference type="NCBIfam" id="TIGR00027">
    <property type="entry name" value="mthyl_TIGR00027"/>
    <property type="match status" value="1"/>
</dbReference>
<organism evidence="7 8">
    <name type="scientific">Pseudonocardia zijingensis</name>
    <dbReference type="NCBI Taxonomy" id="153376"/>
    <lineage>
        <taxon>Bacteria</taxon>
        <taxon>Bacillati</taxon>
        <taxon>Actinomycetota</taxon>
        <taxon>Actinomycetes</taxon>
        <taxon>Pseudonocardiales</taxon>
        <taxon>Pseudonocardiaceae</taxon>
        <taxon>Pseudonocardia</taxon>
    </lineage>
</organism>
<evidence type="ECO:0000256" key="6">
    <source>
        <dbReference type="RuleBase" id="RU362030"/>
    </source>
</evidence>
<evidence type="ECO:0000256" key="4">
    <source>
        <dbReference type="ARBA" id="ARBA00022679"/>
    </source>
</evidence>
<protein>
    <recommendedName>
        <fullName evidence="6">S-adenosyl-L-methionine-dependent methyltransferase</fullName>
        <ecNumber evidence="6">2.1.1.-</ecNumber>
    </recommendedName>
</protein>
<dbReference type="Gene3D" id="3.40.50.150">
    <property type="entry name" value="Vaccinia Virus protein VP39"/>
    <property type="match status" value="1"/>
</dbReference>
<evidence type="ECO:0000313" key="7">
    <source>
        <dbReference type="EMBL" id="GAA0901324.1"/>
    </source>
</evidence>
<keyword evidence="8" id="KW-1185">Reference proteome</keyword>
<proteinExistence type="inferred from homology"/>